<dbReference type="EMBL" id="CM001488">
    <property type="protein sequence ID" value="EIM65100.1"/>
    <property type="molecule type" value="Genomic_DNA"/>
</dbReference>
<accession>I5B6I7</accession>
<evidence type="ECO:0000313" key="2">
    <source>
        <dbReference type="Proteomes" id="UP000005778"/>
    </source>
</evidence>
<reference evidence="1 2" key="1">
    <citation type="submission" date="2011-09" db="EMBL/GenBank/DDBJ databases">
        <authorList>
            <consortium name="US DOE Joint Genome Institute (JGI-PGF)"/>
            <person name="Lucas S."/>
            <person name="Han J."/>
            <person name="Lapidus A."/>
            <person name="Cheng J.-F."/>
            <person name="Goodwin L."/>
            <person name="Pitluck S."/>
            <person name="Peters L."/>
            <person name="Land M.L."/>
            <person name="Hauser L."/>
            <person name="Orellana R."/>
            <person name="Lovley D."/>
            <person name="Woyke T.J."/>
        </authorList>
    </citation>
    <scope>NUCLEOTIDE SEQUENCE [LARGE SCALE GENOMIC DNA]</scope>
    <source>
        <strain evidence="1 2">2ac9</strain>
    </source>
</reference>
<keyword evidence="2" id="KW-1185">Reference proteome</keyword>
<dbReference type="Proteomes" id="UP000005778">
    <property type="component" value="Chromosome"/>
</dbReference>
<proteinExistence type="predicted"/>
<gene>
    <name evidence="1" type="ORF">DespoDRAFT_03325</name>
</gene>
<name>I5B6I7_9BACT</name>
<reference evidence="1 2" key="2">
    <citation type="submission" date="2012-02" db="EMBL/GenBank/DDBJ databases">
        <title>Improved High-Quality Draft sequence of Desulfobacter postgatei 2ac9.</title>
        <authorList>
            <consortium name="US DOE Joint Genome Institute"/>
            <person name="Lucas S."/>
            <person name="Han J."/>
            <person name="Lapidus A."/>
            <person name="Cheng J.-F."/>
            <person name="Goodwin L."/>
            <person name="Pitluck S."/>
            <person name="Peters L."/>
            <person name="Ovchinnikova G."/>
            <person name="Held B."/>
            <person name="Detter J.C."/>
            <person name="Han C."/>
            <person name="Tapia R."/>
            <person name="Land M."/>
            <person name="Hauser L."/>
            <person name="Kyrpides N."/>
            <person name="Ivanova N."/>
            <person name="Pagani I."/>
            <person name="Orellana R."/>
            <person name="Lovley D."/>
            <person name="Woyke T."/>
        </authorList>
    </citation>
    <scope>NUCLEOTIDE SEQUENCE [LARGE SCALE GENOMIC DNA]</scope>
    <source>
        <strain evidence="1 2">2ac9</strain>
    </source>
</reference>
<dbReference type="HOGENOM" id="CLU_2342223_0_0_7"/>
<evidence type="ECO:0000313" key="1">
    <source>
        <dbReference type="EMBL" id="EIM65100.1"/>
    </source>
</evidence>
<sequence>MGRNLKSSVDISSVSYPQNDNITTLNIKNYSIISNSESICSELGVYKCLGISMRILFVARQRLPDSFFYFRSELFDILLGSVSVYEGCTLLPENLIM</sequence>
<protein>
    <submittedName>
        <fullName evidence="1">Uncharacterized protein</fullName>
    </submittedName>
</protein>
<organism evidence="1 2">
    <name type="scientific">Desulfobacter postgatei 2ac9</name>
    <dbReference type="NCBI Taxonomy" id="879212"/>
    <lineage>
        <taxon>Bacteria</taxon>
        <taxon>Pseudomonadati</taxon>
        <taxon>Thermodesulfobacteriota</taxon>
        <taxon>Desulfobacteria</taxon>
        <taxon>Desulfobacterales</taxon>
        <taxon>Desulfobacteraceae</taxon>
        <taxon>Desulfobacter</taxon>
    </lineage>
</organism>
<dbReference type="AlphaFoldDB" id="I5B6I7"/>